<feature type="region of interest" description="Disordered" evidence="1">
    <location>
        <begin position="30"/>
        <end position="50"/>
    </location>
</feature>
<organism evidence="2 3">
    <name type="scientific">Kingella oralis ATCC 51147</name>
    <dbReference type="NCBI Taxonomy" id="629741"/>
    <lineage>
        <taxon>Bacteria</taxon>
        <taxon>Pseudomonadati</taxon>
        <taxon>Pseudomonadota</taxon>
        <taxon>Betaproteobacteria</taxon>
        <taxon>Neisseriales</taxon>
        <taxon>Neisseriaceae</taxon>
        <taxon>Kingella</taxon>
    </lineage>
</organism>
<reference evidence="2" key="1">
    <citation type="submission" date="2009-04" db="EMBL/GenBank/DDBJ databases">
        <authorList>
            <person name="Weinstock G."/>
            <person name="Sodergren E."/>
            <person name="Clifton S."/>
            <person name="Fulton L."/>
            <person name="Fulton B."/>
            <person name="Courtney L."/>
            <person name="Fronick C."/>
            <person name="Harrison M."/>
            <person name="Strong C."/>
            <person name="Farmer C."/>
            <person name="Delahaunty K."/>
            <person name="Markovic C."/>
            <person name="Hall O."/>
            <person name="Minx P."/>
            <person name="Tomlinson C."/>
            <person name="Mitreva M."/>
            <person name="Nelson J."/>
            <person name="Hou S."/>
            <person name="Wollam A."/>
            <person name="Pepin K.H."/>
            <person name="Johnson M."/>
            <person name="Bhonagiri V."/>
            <person name="Nash W.E."/>
            <person name="Warren W."/>
            <person name="Chinwalla A."/>
            <person name="Mardis E.R."/>
            <person name="Wilson R.K."/>
        </authorList>
    </citation>
    <scope>NUCLEOTIDE SEQUENCE [LARGE SCALE GENOMIC DNA]</scope>
    <source>
        <strain evidence="2">ATCC 51147</strain>
    </source>
</reference>
<dbReference type="STRING" id="629741.GCWU000324_01520"/>
<accession>C4GKL7</accession>
<dbReference type="EMBL" id="ACJW02000003">
    <property type="protein sequence ID" value="EEP67276.1"/>
    <property type="molecule type" value="Genomic_DNA"/>
</dbReference>
<proteinExistence type="predicted"/>
<dbReference type="HOGENOM" id="CLU_3118773_0_0_4"/>
<dbReference type="AlphaFoldDB" id="C4GKL7"/>
<evidence type="ECO:0000256" key="1">
    <source>
        <dbReference type="SAM" id="MobiDB-lite"/>
    </source>
</evidence>
<comment type="caution">
    <text evidence="2">The sequence shown here is derived from an EMBL/GenBank/DDBJ whole genome shotgun (WGS) entry which is preliminary data.</text>
</comment>
<evidence type="ECO:0000313" key="2">
    <source>
        <dbReference type="EMBL" id="EEP67276.1"/>
    </source>
</evidence>
<sequence>MKSRKRITKPLFRLPAFVYNQKTIISQQDNVFRLPNPSRKGSLKPERKAL</sequence>
<gene>
    <name evidence="2" type="ORF">GCWU000324_01520</name>
</gene>
<keyword evidence="3" id="KW-1185">Reference proteome</keyword>
<name>C4GKL7_9NEIS</name>
<dbReference type="Proteomes" id="UP000003009">
    <property type="component" value="Unassembled WGS sequence"/>
</dbReference>
<evidence type="ECO:0000313" key="3">
    <source>
        <dbReference type="Proteomes" id="UP000003009"/>
    </source>
</evidence>
<protein>
    <submittedName>
        <fullName evidence="2">Uncharacterized protein</fullName>
    </submittedName>
</protein>